<dbReference type="Proteomes" id="UP000839530">
    <property type="component" value="Unassembled WGS sequence"/>
</dbReference>
<dbReference type="AlphaFoldDB" id="A0A402WP26"/>
<accession>A0A402WP26</accession>
<dbReference type="EMBL" id="RSUV01000048">
    <property type="protein sequence ID" value="MIV47300.1"/>
    <property type="molecule type" value="Genomic_DNA"/>
</dbReference>
<evidence type="ECO:0000313" key="1">
    <source>
        <dbReference type="EMBL" id="MIV47300.1"/>
    </source>
</evidence>
<reference evidence="1" key="1">
    <citation type="submission" date="2018-07" db="EMBL/GenBank/DDBJ databases">
        <authorList>
            <consortium name="GenomeTrakr network: Whole genome sequencing for foodborne pathogen traceback"/>
        </authorList>
    </citation>
    <scope>NUCLEOTIDE SEQUENCE [LARGE SCALE GENOMIC DNA]</scope>
    <source>
        <strain evidence="1">CFSAN048114</strain>
    </source>
</reference>
<gene>
    <name evidence="1" type="ORF">A7E06_28605</name>
</gene>
<sequence length="151" mass="17380">MHREEFYRYLVFSVLFLLLFFLQMSRALAAPEAGMHLRFHMILSDGKQYTLALTVENAGKVRMTRGYVVVTPVDTRCRVMPSQMLSLPALAAGEKQTVRFPLNVTLHHYRLQMQAFDEEGFDIPFADDNAGVLSERLQAQRDWCRTVRAPV</sequence>
<proteinExistence type="predicted"/>
<organism evidence="1">
    <name type="scientific">Salmonella enterica</name>
    <name type="common">Salmonella choleraesuis</name>
    <dbReference type="NCBI Taxonomy" id="28901"/>
    <lineage>
        <taxon>Bacteria</taxon>
        <taxon>Pseudomonadati</taxon>
        <taxon>Pseudomonadota</taxon>
        <taxon>Gammaproteobacteria</taxon>
        <taxon>Enterobacterales</taxon>
        <taxon>Enterobacteriaceae</taxon>
        <taxon>Salmonella</taxon>
    </lineage>
</organism>
<comment type="caution">
    <text evidence="1">The sequence shown here is derived from an EMBL/GenBank/DDBJ whole genome shotgun (WGS) entry which is preliminary data.</text>
</comment>
<name>A0A402WP26_SALER</name>
<protein>
    <submittedName>
        <fullName evidence="1">Uncharacterized protein</fullName>
    </submittedName>
</protein>